<proteinExistence type="predicted"/>
<evidence type="ECO:0000313" key="2">
    <source>
        <dbReference type="Proteomes" id="UP000054485"/>
    </source>
</evidence>
<dbReference type="OrthoDB" id="2686647at2759"/>
<reference evidence="1 2" key="1">
    <citation type="submission" date="2014-04" db="EMBL/GenBank/DDBJ databases">
        <authorList>
            <consortium name="DOE Joint Genome Institute"/>
            <person name="Kuo A."/>
            <person name="Ruytinx J."/>
            <person name="Rineau F."/>
            <person name="Colpaert J."/>
            <person name="Kohler A."/>
            <person name="Nagy L.G."/>
            <person name="Floudas D."/>
            <person name="Copeland A."/>
            <person name="Barry K.W."/>
            <person name="Cichocki N."/>
            <person name="Veneault-Fourrey C."/>
            <person name="LaButti K."/>
            <person name="Lindquist E.A."/>
            <person name="Lipzen A."/>
            <person name="Lundell T."/>
            <person name="Morin E."/>
            <person name="Murat C."/>
            <person name="Sun H."/>
            <person name="Tunlid A."/>
            <person name="Henrissat B."/>
            <person name="Grigoriev I.V."/>
            <person name="Hibbett D.S."/>
            <person name="Martin F."/>
            <person name="Nordberg H.P."/>
            <person name="Cantor M.N."/>
            <person name="Hua S.X."/>
        </authorList>
    </citation>
    <scope>NUCLEOTIDE SEQUENCE [LARGE SCALE GENOMIC DNA]</scope>
    <source>
        <strain evidence="1 2">UH-Slu-Lm8-n1</strain>
    </source>
</reference>
<reference evidence="2" key="2">
    <citation type="submission" date="2015-01" db="EMBL/GenBank/DDBJ databases">
        <title>Evolutionary Origins and Diversification of the Mycorrhizal Mutualists.</title>
        <authorList>
            <consortium name="DOE Joint Genome Institute"/>
            <consortium name="Mycorrhizal Genomics Consortium"/>
            <person name="Kohler A."/>
            <person name="Kuo A."/>
            <person name="Nagy L.G."/>
            <person name="Floudas D."/>
            <person name="Copeland A."/>
            <person name="Barry K.W."/>
            <person name="Cichocki N."/>
            <person name="Veneault-Fourrey C."/>
            <person name="LaButti K."/>
            <person name="Lindquist E.A."/>
            <person name="Lipzen A."/>
            <person name="Lundell T."/>
            <person name="Morin E."/>
            <person name="Murat C."/>
            <person name="Riley R."/>
            <person name="Ohm R."/>
            <person name="Sun H."/>
            <person name="Tunlid A."/>
            <person name="Henrissat B."/>
            <person name="Grigoriev I.V."/>
            <person name="Hibbett D.S."/>
            <person name="Martin F."/>
        </authorList>
    </citation>
    <scope>NUCLEOTIDE SEQUENCE [LARGE SCALE GENOMIC DNA]</scope>
    <source>
        <strain evidence="2">UH-Slu-Lm8-n1</strain>
    </source>
</reference>
<protein>
    <submittedName>
        <fullName evidence="1">Uncharacterized protein</fullName>
    </submittedName>
</protein>
<dbReference type="EMBL" id="KN836977">
    <property type="protein sequence ID" value="KIK31453.1"/>
    <property type="molecule type" value="Genomic_DNA"/>
</dbReference>
<gene>
    <name evidence="1" type="ORF">CY34DRAFT_19904</name>
</gene>
<sequence>MIARLHAMYQRSRPMLIFLVIIFLAVNIACVVLSAIGLKNISAAHWTNTRGADTLWHPYVRL</sequence>
<keyword evidence="2" id="KW-1185">Reference proteome</keyword>
<dbReference type="InParanoid" id="A0A0D0AHE0"/>
<organism evidence="1 2">
    <name type="scientific">Suillus luteus UH-Slu-Lm8-n1</name>
    <dbReference type="NCBI Taxonomy" id="930992"/>
    <lineage>
        <taxon>Eukaryota</taxon>
        <taxon>Fungi</taxon>
        <taxon>Dikarya</taxon>
        <taxon>Basidiomycota</taxon>
        <taxon>Agaricomycotina</taxon>
        <taxon>Agaricomycetes</taxon>
        <taxon>Agaricomycetidae</taxon>
        <taxon>Boletales</taxon>
        <taxon>Suillineae</taxon>
        <taxon>Suillaceae</taxon>
        <taxon>Suillus</taxon>
    </lineage>
</organism>
<name>A0A0D0AHE0_9AGAM</name>
<evidence type="ECO:0000313" key="1">
    <source>
        <dbReference type="EMBL" id="KIK31453.1"/>
    </source>
</evidence>
<dbReference type="AlphaFoldDB" id="A0A0D0AHE0"/>
<dbReference type="HOGENOM" id="CLU_2905659_0_0_1"/>
<dbReference type="Proteomes" id="UP000054485">
    <property type="component" value="Unassembled WGS sequence"/>
</dbReference>
<accession>A0A0D0AHE0</accession>